<dbReference type="GO" id="GO:0008168">
    <property type="term" value="F:methyltransferase activity"/>
    <property type="evidence" value="ECO:0007669"/>
    <property type="project" value="UniProtKB-KW"/>
</dbReference>
<protein>
    <submittedName>
        <fullName evidence="2">Methyltransferase domain-containing protein</fullName>
    </submittedName>
</protein>
<dbReference type="CDD" id="cd02440">
    <property type="entry name" value="AdoMet_MTases"/>
    <property type="match status" value="1"/>
</dbReference>
<dbReference type="EMBL" id="SMKU01000085">
    <property type="protein sequence ID" value="TDD85931.1"/>
    <property type="molecule type" value="Genomic_DNA"/>
</dbReference>
<dbReference type="SUPFAM" id="SSF53335">
    <property type="entry name" value="S-adenosyl-L-methionine-dependent methyltransferases"/>
    <property type="match status" value="1"/>
</dbReference>
<dbReference type="Gene3D" id="3.40.50.150">
    <property type="entry name" value="Vaccinia Virus protein VP39"/>
    <property type="match status" value="1"/>
</dbReference>
<keyword evidence="3" id="KW-1185">Reference proteome</keyword>
<name>A0A4R5BHG7_9ACTN</name>
<dbReference type="InterPro" id="IPR029063">
    <property type="entry name" value="SAM-dependent_MTases_sf"/>
</dbReference>
<dbReference type="Pfam" id="PF13489">
    <property type="entry name" value="Methyltransf_23"/>
    <property type="match status" value="1"/>
</dbReference>
<organism evidence="2 3">
    <name type="scientific">Actinomadura rubrisoli</name>
    <dbReference type="NCBI Taxonomy" id="2530368"/>
    <lineage>
        <taxon>Bacteria</taxon>
        <taxon>Bacillati</taxon>
        <taxon>Actinomycetota</taxon>
        <taxon>Actinomycetes</taxon>
        <taxon>Streptosporangiales</taxon>
        <taxon>Thermomonosporaceae</taxon>
        <taxon>Actinomadura</taxon>
    </lineage>
</organism>
<proteinExistence type="predicted"/>
<gene>
    <name evidence="2" type="ORF">E1298_18080</name>
</gene>
<accession>A0A4R5BHG7</accession>
<evidence type="ECO:0000256" key="1">
    <source>
        <dbReference type="ARBA" id="ARBA00022679"/>
    </source>
</evidence>
<sequence length="266" mass="29054">MGRMKREYLLSNRQAEAGLRFEAIAELFDPWTFRHMDELGVEAGWRCWEVGAGGPSIPRWLAGRVGARGRVLATDIDVSWARPAAGAVVEVRRHDVIEDEAPAETFDLVHARLLLVHLADRDQALRTMIGALRPGGVLLIEDADPALQPLACLDEHGPEERLANRLRAGFRTLLAGRGADLAYGRTLPRLLREAGLDDVRADAFFPLTSPACGRLEAATITQVRHELIAGGHATEVEIDRHLAAIAAGRLDITLAPLISAWARKPA</sequence>
<comment type="caution">
    <text evidence="2">The sequence shown here is derived from an EMBL/GenBank/DDBJ whole genome shotgun (WGS) entry which is preliminary data.</text>
</comment>
<dbReference type="GO" id="GO:0032259">
    <property type="term" value="P:methylation"/>
    <property type="evidence" value="ECO:0007669"/>
    <property type="project" value="UniProtKB-KW"/>
</dbReference>
<dbReference type="Proteomes" id="UP000294513">
    <property type="component" value="Unassembled WGS sequence"/>
</dbReference>
<dbReference type="PANTHER" id="PTHR43861">
    <property type="entry name" value="TRANS-ACONITATE 2-METHYLTRANSFERASE-RELATED"/>
    <property type="match status" value="1"/>
</dbReference>
<evidence type="ECO:0000313" key="2">
    <source>
        <dbReference type="EMBL" id="TDD85931.1"/>
    </source>
</evidence>
<dbReference type="PANTHER" id="PTHR43861:SF3">
    <property type="entry name" value="PUTATIVE (AFU_ORTHOLOGUE AFUA_2G14390)-RELATED"/>
    <property type="match status" value="1"/>
</dbReference>
<dbReference type="AlphaFoldDB" id="A0A4R5BHG7"/>
<reference evidence="2 3" key="1">
    <citation type="submission" date="2019-03" db="EMBL/GenBank/DDBJ databases">
        <title>Draft genome sequences of novel Actinobacteria.</title>
        <authorList>
            <person name="Sahin N."/>
            <person name="Ay H."/>
            <person name="Saygin H."/>
        </authorList>
    </citation>
    <scope>NUCLEOTIDE SEQUENCE [LARGE SCALE GENOMIC DNA]</scope>
    <source>
        <strain evidence="2 3">H3C3</strain>
    </source>
</reference>
<keyword evidence="2" id="KW-0489">Methyltransferase</keyword>
<dbReference type="OrthoDB" id="3469983at2"/>
<keyword evidence="1 2" id="KW-0808">Transferase</keyword>
<evidence type="ECO:0000313" key="3">
    <source>
        <dbReference type="Proteomes" id="UP000294513"/>
    </source>
</evidence>